<dbReference type="GO" id="GO:0006955">
    <property type="term" value="P:immune response"/>
    <property type="evidence" value="ECO:0000318"/>
    <property type="project" value="GO_Central"/>
</dbReference>
<proteinExistence type="predicted"/>
<dbReference type="AlphaFoldDB" id="T1FCR9"/>
<dbReference type="InParanoid" id="T1FCR9"/>
<dbReference type="Proteomes" id="UP000015101">
    <property type="component" value="Unassembled WGS sequence"/>
</dbReference>
<dbReference type="GO" id="GO:0009897">
    <property type="term" value="C:external side of plasma membrane"/>
    <property type="evidence" value="ECO:0000318"/>
    <property type="project" value="GO_Central"/>
</dbReference>
<dbReference type="GO" id="GO:0030246">
    <property type="term" value="F:carbohydrate binding"/>
    <property type="evidence" value="ECO:0000318"/>
    <property type="project" value="GO_Central"/>
</dbReference>
<reference evidence="5" key="1">
    <citation type="submission" date="2012-12" db="EMBL/GenBank/DDBJ databases">
        <authorList>
            <person name="Hellsten U."/>
            <person name="Grimwood J."/>
            <person name="Chapman J.A."/>
            <person name="Shapiro H."/>
            <person name="Aerts A."/>
            <person name="Otillar R.P."/>
            <person name="Terry A.Y."/>
            <person name="Boore J.L."/>
            <person name="Simakov O."/>
            <person name="Marletaz F."/>
            <person name="Cho S.-J."/>
            <person name="Edsinger-Gonzales E."/>
            <person name="Havlak P."/>
            <person name="Kuo D.-H."/>
            <person name="Larsson T."/>
            <person name="Lv J."/>
            <person name="Arendt D."/>
            <person name="Savage R."/>
            <person name="Osoegawa K."/>
            <person name="de Jong P."/>
            <person name="Lindberg D.R."/>
            <person name="Seaver E.C."/>
            <person name="Weisblat D.A."/>
            <person name="Putnam N.H."/>
            <person name="Grigoriev I.V."/>
            <person name="Rokhsar D.S."/>
        </authorList>
    </citation>
    <scope>NUCLEOTIDE SEQUENCE</scope>
</reference>
<dbReference type="EMBL" id="AMQM01006306">
    <property type="status" value="NOT_ANNOTATED_CDS"/>
    <property type="molecule type" value="Genomic_DNA"/>
</dbReference>
<feature type="signal peptide" evidence="2">
    <location>
        <begin position="1"/>
        <end position="23"/>
    </location>
</feature>
<accession>T1FCR9</accession>
<reference evidence="4" key="3">
    <citation type="submission" date="2015-06" db="UniProtKB">
        <authorList>
            <consortium name="EnsemblMetazoa"/>
        </authorList>
    </citation>
    <scope>IDENTIFICATION</scope>
</reference>
<dbReference type="EMBL" id="KB097379">
    <property type="protein sequence ID" value="ESN97332.1"/>
    <property type="molecule type" value="Genomic_DNA"/>
</dbReference>
<dbReference type="CTD" id="20206618"/>
<feature type="chain" id="PRO_5010980487" evidence="2">
    <location>
        <begin position="24"/>
        <end position="249"/>
    </location>
</feature>
<dbReference type="GO" id="GO:0038187">
    <property type="term" value="F:pattern recognition receptor activity"/>
    <property type="evidence" value="ECO:0000318"/>
    <property type="project" value="GO_Central"/>
</dbReference>
<evidence type="ECO:0000313" key="3">
    <source>
        <dbReference type="EMBL" id="ESN97332.1"/>
    </source>
</evidence>
<keyword evidence="1" id="KW-0812">Transmembrane</keyword>
<sequence>MCYFLSLLKDLFLIKVFISLAVGDLSEQVGQTTFKKFIPAYSYLVGQLKTTLVCFDIEMSIIEKFKARDRRECIIKCLSVTNGELRGVNYIQSTASCSCVPKANIRYNVTAVDLIASNVGCKGKVCNVLDCFTTDCPANFDYWYSTTSATRCSTHFRAGVLGDADIEKCPVAAIPNSFGFFTSGFQIFKKGVSKFVQMEASVWHSGEPNSNNDGKGYCIQSIFYTFHLISLVGMISIATILSASSVSSI</sequence>
<evidence type="ECO:0000256" key="1">
    <source>
        <dbReference type="SAM" id="Phobius"/>
    </source>
</evidence>
<dbReference type="OrthoDB" id="6067009at2759"/>
<keyword evidence="5" id="KW-1185">Reference proteome</keyword>
<keyword evidence="1" id="KW-1133">Transmembrane helix</keyword>
<gene>
    <name evidence="4" type="primary">20206618</name>
    <name evidence="3" type="ORF">HELRODRAFT_178119</name>
</gene>
<organism evidence="4 5">
    <name type="scientific">Helobdella robusta</name>
    <name type="common">Californian leech</name>
    <dbReference type="NCBI Taxonomy" id="6412"/>
    <lineage>
        <taxon>Eukaryota</taxon>
        <taxon>Metazoa</taxon>
        <taxon>Spiralia</taxon>
        <taxon>Lophotrochozoa</taxon>
        <taxon>Annelida</taxon>
        <taxon>Clitellata</taxon>
        <taxon>Hirudinea</taxon>
        <taxon>Rhynchobdellida</taxon>
        <taxon>Glossiphoniidae</taxon>
        <taxon>Helobdella</taxon>
    </lineage>
</organism>
<feature type="transmembrane region" description="Helical" evidence="1">
    <location>
        <begin position="222"/>
        <end position="243"/>
    </location>
</feature>
<reference evidence="3 5" key="2">
    <citation type="journal article" date="2013" name="Nature">
        <title>Insights into bilaterian evolution from three spiralian genomes.</title>
        <authorList>
            <person name="Simakov O."/>
            <person name="Marletaz F."/>
            <person name="Cho S.J."/>
            <person name="Edsinger-Gonzales E."/>
            <person name="Havlak P."/>
            <person name="Hellsten U."/>
            <person name="Kuo D.H."/>
            <person name="Larsson T."/>
            <person name="Lv J."/>
            <person name="Arendt D."/>
            <person name="Savage R."/>
            <person name="Osoegawa K."/>
            <person name="de Jong P."/>
            <person name="Grimwood J."/>
            <person name="Chapman J.A."/>
            <person name="Shapiro H."/>
            <person name="Aerts A."/>
            <person name="Otillar R.P."/>
            <person name="Terry A.Y."/>
            <person name="Boore J.L."/>
            <person name="Grigoriev I.V."/>
            <person name="Lindberg D.R."/>
            <person name="Seaver E.C."/>
            <person name="Weisblat D.A."/>
            <person name="Putnam N.H."/>
            <person name="Rokhsar D.S."/>
        </authorList>
    </citation>
    <scope>NUCLEOTIDE SEQUENCE</scope>
</reference>
<evidence type="ECO:0000256" key="2">
    <source>
        <dbReference type="SAM" id="SignalP"/>
    </source>
</evidence>
<evidence type="ECO:0000313" key="4">
    <source>
        <dbReference type="EnsemblMetazoa" id="HelroP178119"/>
    </source>
</evidence>
<name>T1FCR9_HELRO</name>
<dbReference type="RefSeq" id="XP_009024509.1">
    <property type="nucleotide sequence ID" value="XM_009026261.1"/>
</dbReference>
<keyword evidence="2" id="KW-0732">Signal</keyword>
<protein>
    <submittedName>
        <fullName evidence="3 4">Uncharacterized protein</fullName>
    </submittedName>
</protein>
<dbReference type="GeneID" id="20206618"/>
<dbReference type="EnsemblMetazoa" id="HelroT178119">
    <property type="protein sequence ID" value="HelroP178119"/>
    <property type="gene ID" value="HelroG178119"/>
</dbReference>
<dbReference type="KEGG" id="hro:HELRODRAFT_178119"/>
<keyword evidence="1" id="KW-0472">Membrane</keyword>
<evidence type="ECO:0000313" key="5">
    <source>
        <dbReference type="Proteomes" id="UP000015101"/>
    </source>
</evidence>
<dbReference type="HOGENOM" id="CLU_070181_0_0_1"/>